<dbReference type="EMBL" id="JABEZV010000009">
    <property type="protein sequence ID" value="MBA0721851.1"/>
    <property type="molecule type" value="Genomic_DNA"/>
</dbReference>
<protein>
    <recommendedName>
        <fullName evidence="1">RNase H type-1 domain-containing protein</fullName>
    </recommendedName>
</protein>
<dbReference type="Proteomes" id="UP000593574">
    <property type="component" value="Unassembled WGS sequence"/>
</dbReference>
<gene>
    <name evidence="2" type="ORF">Golax_009355</name>
</gene>
<comment type="caution">
    <text evidence="2">The sequence shown here is derived from an EMBL/GenBank/DDBJ whole genome shotgun (WGS) entry which is preliminary data.</text>
</comment>
<organism evidence="2 3">
    <name type="scientific">Gossypium laxum</name>
    <dbReference type="NCBI Taxonomy" id="34288"/>
    <lineage>
        <taxon>Eukaryota</taxon>
        <taxon>Viridiplantae</taxon>
        <taxon>Streptophyta</taxon>
        <taxon>Embryophyta</taxon>
        <taxon>Tracheophyta</taxon>
        <taxon>Spermatophyta</taxon>
        <taxon>Magnoliopsida</taxon>
        <taxon>eudicotyledons</taxon>
        <taxon>Gunneridae</taxon>
        <taxon>Pentapetalae</taxon>
        <taxon>rosids</taxon>
        <taxon>malvids</taxon>
        <taxon>Malvales</taxon>
        <taxon>Malvaceae</taxon>
        <taxon>Malvoideae</taxon>
        <taxon>Gossypium</taxon>
    </lineage>
</organism>
<evidence type="ECO:0000313" key="3">
    <source>
        <dbReference type="Proteomes" id="UP000593574"/>
    </source>
</evidence>
<dbReference type="GO" id="GO:0004523">
    <property type="term" value="F:RNA-DNA hybrid ribonuclease activity"/>
    <property type="evidence" value="ECO:0007669"/>
    <property type="project" value="InterPro"/>
</dbReference>
<name>A0A7J9ACS5_9ROSI</name>
<keyword evidence="3" id="KW-1185">Reference proteome</keyword>
<reference evidence="2 3" key="1">
    <citation type="journal article" date="2019" name="Genome Biol. Evol.">
        <title>Insights into the evolution of the New World diploid cottons (Gossypium, subgenus Houzingenia) based on genome sequencing.</title>
        <authorList>
            <person name="Grover C.E."/>
            <person name="Arick M.A. 2nd"/>
            <person name="Thrash A."/>
            <person name="Conover J.L."/>
            <person name="Sanders W.S."/>
            <person name="Peterson D.G."/>
            <person name="Frelichowski J.E."/>
            <person name="Scheffler J.A."/>
            <person name="Scheffler B.E."/>
            <person name="Wendel J.F."/>
        </authorList>
    </citation>
    <scope>NUCLEOTIDE SEQUENCE [LARGE SCALE GENOMIC DNA]</scope>
    <source>
        <strain evidence="2">4</strain>
        <tissue evidence="2">Leaf</tissue>
    </source>
</reference>
<proteinExistence type="predicted"/>
<dbReference type="InterPro" id="IPR002156">
    <property type="entry name" value="RNaseH_domain"/>
</dbReference>
<dbReference type="Pfam" id="PF13456">
    <property type="entry name" value="RVT_3"/>
    <property type="match status" value="1"/>
</dbReference>
<feature type="domain" description="RNase H type-1" evidence="1">
    <location>
        <begin position="45"/>
        <end position="99"/>
    </location>
</feature>
<accession>A0A7J9ACS5</accession>
<evidence type="ECO:0000313" key="2">
    <source>
        <dbReference type="EMBL" id="MBA0721851.1"/>
    </source>
</evidence>
<dbReference type="AlphaFoldDB" id="A0A7J9ACS5"/>
<dbReference type="GO" id="GO:0003676">
    <property type="term" value="F:nucleic acid binding"/>
    <property type="evidence" value="ECO:0007669"/>
    <property type="project" value="InterPro"/>
</dbReference>
<evidence type="ECO:0000259" key="1">
    <source>
        <dbReference type="Pfam" id="PF13456"/>
    </source>
</evidence>
<sequence>MNKHDWFVVISGLSGFARINGCMVGNKTLGIDERCPSVVPYVKFNFDAAFNQSLNISSLGIVVRNHRGEIIVLKTVMHKKLASPFDTKGLACLQALLLGGIPHSVVDAVKRRCPREPD</sequence>